<evidence type="ECO:0000259" key="2">
    <source>
        <dbReference type="Pfam" id="PF19808"/>
    </source>
</evidence>
<accession>A0A8S5NLT8</accession>
<protein>
    <recommendedName>
        <fullName evidence="2">DUF6291 domain-containing protein</fullName>
    </recommendedName>
</protein>
<evidence type="ECO:0000256" key="1">
    <source>
        <dbReference type="SAM" id="MobiDB-lite"/>
    </source>
</evidence>
<dbReference type="EMBL" id="BK015200">
    <property type="protein sequence ID" value="DAD95773.1"/>
    <property type="molecule type" value="Genomic_DNA"/>
</dbReference>
<sequence>MLDLDENKKSFVMYLDYEEHFNLLSDEELGMLVRTIMEYEKTRKIPQLEGMTKMAFSFIKAQLDRDREKYEKKCQKNRENGAKGGRPKKNQTDNIETERF</sequence>
<feature type="compositionally biased region" description="Basic and acidic residues" evidence="1">
    <location>
        <begin position="69"/>
        <end position="81"/>
    </location>
</feature>
<proteinExistence type="predicted"/>
<name>A0A8S5NLT8_9CAUD</name>
<organism evidence="3">
    <name type="scientific">Siphoviridae sp. cthh925</name>
    <dbReference type="NCBI Taxonomy" id="2826425"/>
    <lineage>
        <taxon>Viruses</taxon>
        <taxon>Duplodnaviria</taxon>
        <taxon>Heunggongvirae</taxon>
        <taxon>Uroviricota</taxon>
        <taxon>Caudoviricetes</taxon>
    </lineage>
</organism>
<feature type="domain" description="DUF6291" evidence="2">
    <location>
        <begin position="10"/>
        <end position="88"/>
    </location>
</feature>
<feature type="region of interest" description="Disordered" evidence="1">
    <location>
        <begin position="69"/>
        <end position="100"/>
    </location>
</feature>
<dbReference type="InterPro" id="IPR046258">
    <property type="entry name" value="DUF6291"/>
</dbReference>
<reference evidence="3" key="1">
    <citation type="journal article" date="2021" name="Proc. Natl. Acad. Sci. U.S.A.">
        <title>A Catalog of Tens of Thousands of Viruses from Human Metagenomes Reveals Hidden Associations with Chronic Diseases.</title>
        <authorList>
            <person name="Tisza M.J."/>
            <person name="Buck C.B."/>
        </authorList>
    </citation>
    <scope>NUCLEOTIDE SEQUENCE</scope>
    <source>
        <strain evidence="3">Cthh925</strain>
    </source>
</reference>
<evidence type="ECO:0000313" key="3">
    <source>
        <dbReference type="EMBL" id="DAD95773.1"/>
    </source>
</evidence>
<dbReference type="Pfam" id="PF19808">
    <property type="entry name" value="DUF6291"/>
    <property type="match status" value="1"/>
</dbReference>